<dbReference type="SUPFAM" id="SSF57302">
    <property type="entry name" value="Snake toxin-like"/>
    <property type="match status" value="1"/>
</dbReference>
<feature type="compositionally biased region" description="Low complexity" evidence="15">
    <location>
        <begin position="785"/>
        <end position="798"/>
    </location>
</feature>
<dbReference type="KEGG" id="tng:GSTEN00024860G001"/>
<feature type="compositionally biased region" description="Low complexity" evidence="15">
    <location>
        <begin position="701"/>
        <end position="711"/>
    </location>
</feature>
<reference evidence="18" key="2">
    <citation type="submission" date="2004-02" db="EMBL/GenBank/DDBJ databases">
        <authorList>
            <consortium name="Genoscope"/>
            <consortium name="Whitehead Institute Centre for Genome Research"/>
        </authorList>
    </citation>
    <scope>NUCLEOTIDE SEQUENCE</scope>
</reference>
<evidence type="ECO:0000256" key="15">
    <source>
        <dbReference type="SAM" id="MobiDB-lite"/>
    </source>
</evidence>
<evidence type="ECO:0000256" key="12">
    <source>
        <dbReference type="ARBA" id="ARBA00023136"/>
    </source>
</evidence>
<feature type="non-terminal residue" evidence="18">
    <location>
        <position position="1"/>
    </location>
</feature>
<dbReference type="FunFam" id="1.10.510.10:FF:000180">
    <property type="entry name" value="Receptor protein serine/threonine kinase"/>
    <property type="match status" value="1"/>
</dbReference>
<dbReference type="InterPro" id="IPR011009">
    <property type="entry name" value="Kinase-like_dom_sf"/>
</dbReference>
<protein>
    <recommendedName>
        <fullName evidence="3">receptor protein serine/threonine kinase</fullName>
        <ecNumber evidence="3">2.7.11.30</ecNumber>
    </recommendedName>
</protein>
<comment type="similarity">
    <text evidence="2">Belongs to the protein kinase superfamily. TKL Ser/Thr protein kinase family. TGFB receptor subfamily.</text>
</comment>
<dbReference type="InterPro" id="IPR000472">
    <property type="entry name" value="Activin_recp"/>
</dbReference>
<dbReference type="SUPFAM" id="SSF56112">
    <property type="entry name" value="Protein kinase-like (PK-like)"/>
    <property type="match status" value="1"/>
</dbReference>
<dbReference type="EMBL" id="CAAE01014756">
    <property type="protein sequence ID" value="CAG04985.1"/>
    <property type="molecule type" value="Genomic_DNA"/>
</dbReference>
<feature type="non-terminal residue" evidence="18">
    <location>
        <position position="970"/>
    </location>
</feature>
<feature type="region of interest" description="Disordered" evidence="15">
    <location>
        <begin position="501"/>
        <end position="587"/>
    </location>
</feature>
<evidence type="ECO:0000256" key="16">
    <source>
        <dbReference type="SAM" id="Phobius"/>
    </source>
</evidence>
<keyword evidence="10 14" id="KW-0067">ATP-binding</keyword>
<dbReference type="GO" id="GO:0005524">
    <property type="term" value="F:ATP binding"/>
    <property type="evidence" value="ECO:0007669"/>
    <property type="project" value="UniProtKB-UniRule"/>
</dbReference>
<proteinExistence type="inferred from homology"/>
<dbReference type="Pfam" id="PF00069">
    <property type="entry name" value="Pkinase"/>
    <property type="match status" value="1"/>
</dbReference>
<dbReference type="InterPro" id="IPR000333">
    <property type="entry name" value="TGFB_receptor"/>
</dbReference>
<keyword evidence="13" id="KW-0675">Receptor</keyword>
<dbReference type="EC" id="2.7.11.30" evidence="3"/>
<evidence type="ECO:0000256" key="2">
    <source>
        <dbReference type="ARBA" id="ARBA00009605"/>
    </source>
</evidence>
<feature type="compositionally biased region" description="Polar residues" evidence="15">
    <location>
        <begin position="516"/>
        <end position="526"/>
    </location>
</feature>
<dbReference type="Gene3D" id="1.10.510.10">
    <property type="entry name" value="Transferase(Phosphotransferase) domain 1"/>
    <property type="match status" value="1"/>
</dbReference>
<dbReference type="CDD" id="cd14054">
    <property type="entry name" value="STKc_BMPR2_AMHR2"/>
    <property type="match status" value="1"/>
</dbReference>
<keyword evidence="6 16" id="KW-0812">Transmembrane</keyword>
<feature type="compositionally biased region" description="Low complexity" evidence="15">
    <location>
        <begin position="824"/>
        <end position="838"/>
    </location>
</feature>
<feature type="binding site" evidence="14">
    <location>
        <position position="213"/>
    </location>
    <ligand>
        <name>ATP</name>
        <dbReference type="ChEBI" id="CHEBI:30616"/>
    </ligand>
</feature>
<evidence type="ECO:0000256" key="3">
    <source>
        <dbReference type="ARBA" id="ARBA00012401"/>
    </source>
</evidence>
<dbReference type="OrthoDB" id="669224at2759"/>
<sequence length="970" mass="105012">AAAQGEERECAFTDQQQQWEVERMAGGEGQISPENTTVRCGKGSYCFGLWEKSPPGEVRLVKQGCWTHVSDRQSCRDDRCVVTNLPPQIQNGTYHFCCCGSDMCNVNFTEDFAQPSPTTAQPIYNGTLGYEETVIITVATVSVLAVLAVAAFFGDRMMHGNGKKGLHNLNMMEAAGSESSLDLDNLKLLELIGRGRYGTVYCGSLDERPVAVKVFTAANRQNFLNECSIYRLPLLEHDNIARFVAADERTGSEGRTEYLLVMDYYPHGSLNRYLSVQTNDWVSSCRLAHSVTRGLAYLHTELFKGDLYKPAVSHRDLNSRNVLVKADGTCVIIDFGLSMKLTGNRPARHGEEENAAISEVGTIRYMAPEVLEGAVNLRDCESALKQVDMYALGLLYWETFMRCTDLFPGESAPEYQMAFQAEAGNHPTFEDMQVLVSREKQRPKFPEAWKENSLAVRSLKETMEDCWDQDAEARLTAQCAEERLAELLLIWDRSKSVSPTLNPMSTTLHNERNRMTPKSGTYTDHPSTYIEEHDSVAKNTQGDNTSSEDLETTKLDPKEVDKNLKESSDENLMEHSQKQFCSPDPLSPGSSSLLYPLIKMATEASGVSDSAAPMPAAIFPLPKQQNLPKRPSSLQLRAKPTKKESSSSSLRFKFGRSGKSNLRQVEGSKMNIGSGAGANAAGDAHGSTSTNNTSAVRETHVNGNVNGAVNGHPSAGLPSMAAGGLASFGGSGPSQSGPASSRTDDGHLSLGTITASPDEHEPLLSREREQLDRRDAPSGVVPLRSARPNTNNNNSNTGHGQGGGESGGESDNGEEEGRGEGGSRESTASAGESSGSGSAPADAQGEALVVRRGEALLRQPRARRPERPNSLDLSFTTQDLASLGNVPQQPRLGDQGGVQPDAALECAGEKIKKRVKTPYSLKKWRPTTWVISTDARGPEVNNNGSAHGHGHSRPKSTSAVYLCGGGLASE</sequence>
<dbReference type="GO" id="GO:0001944">
    <property type="term" value="P:vasculature development"/>
    <property type="evidence" value="ECO:0007669"/>
    <property type="project" value="TreeGrafter"/>
</dbReference>
<dbReference type="Pfam" id="PF01064">
    <property type="entry name" value="Activin_recp"/>
    <property type="match status" value="1"/>
</dbReference>
<feature type="compositionally biased region" description="Basic and acidic residues" evidence="15">
    <location>
        <begin position="757"/>
        <end position="776"/>
    </location>
</feature>
<keyword evidence="4" id="KW-0723">Serine/threonine-protein kinase</keyword>
<keyword evidence="7" id="KW-0732">Signal</keyword>
<evidence type="ECO:0000256" key="7">
    <source>
        <dbReference type="ARBA" id="ARBA00022729"/>
    </source>
</evidence>
<feature type="compositionally biased region" description="Polar residues" evidence="15">
    <location>
        <begin position="537"/>
        <end position="547"/>
    </location>
</feature>
<dbReference type="GO" id="GO:0005024">
    <property type="term" value="F:transforming growth factor beta receptor activity"/>
    <property type="evidence" value="ECO:0007669"/>
    <property type="project" value="TreeGrafter"/>
</dbReference>
<comment type="subcellular location">
    <subcellularLocation>
        <location evidence="1">Membrane</location>
        <topology evidence="1">Single-pass type I membrane protein</topology>
    </subcellularLocation>
</comment>
<evidence type="ECO:0000256" key="5">
    <source>
        <dbReference type="ARBA" id="ARBA00022679"/>
    </source>
</evidence>
<keyword evidence="11 16" id="KW-1133">Transmembrane helix</keyword>
<evidence type="ECO:0000256" key="8">
    <source>
        <dbReference type="ARBA" id="ARBA00022741"/>
    </source>
</evidence>
<dbReference type="PANTHER" id="PTHR23255">
    <property type="entry name" value="TRANSFORMING GROWTH FACTOR-BETA RECEPTOR TYPE I AND II"/>
    <property type="match status" value="1"/>
</dbReference>
<dbReference type="PROSITE" id="PS50011">
    <property type="entry name" value="PROTEIN_KINASE_DOM"/>
    <property type="match status" value="1"/>
</dbReference>
<dbReference type="InterPro" id="IPR017441">
    <property type="entry name" value="Protein_kinase_ATP_BS"/>
</dbReference>
<dbReference type="AlphaFoldDB" id="Q4S2Z7"/>
<feature type="region of interest" description="Disordered" evidence="15">
    <location>
        <begin position="934"/>
        <end position="970"/>
    </location>
</feature>
<feature type="compositionally biased region" description="Basic and acidic residues" evidence="15">
    <location>
        <begin position="551"/>
        <end position="577"/>
    </location>
</feature>
<feature type="compositionally biased region" description="Polar residues" evidence="15">
    <location>
        <begin position="687"/>
        <end position="696"/>
    </location>
</feature>
<comment type="caution">
    <text evidence="18">The sequence shown here is derived from an EMBL/GenBank/DDBJ whole genome shotgun (WGS) entry which is preliminary data.</text>
</comment>
<feature type="region of interest" description="Disordered" evidence="15">
    <location>
        <begin position="622"/>
        <end position="900"/>
    </location>
</feature>
<evidence type="ECO:0000313" key="18">
    <source>
        <dbReference type="EMBL" id="CAG04985.1"/>
    </source>
</evidence>
<keyword evidence="12 16" id="KW-0472">Membrane</keyword>
<dbReference type="InterPro" id="IPR000719">
    <property type="entry name" value="Prot_kinase_dom"/>
</dbReference>
<keyword evidence="8 14" id="KW-0547">Nucleotide-binding</keyword>
<feature type="compositionally biased region" description="Polar residues" evidence="15">
    <location>
        <begin position="623"/>
        <end position="635"/>
    </location>
</feature>
<gene>
    <name evidence="18" type="ORF">GSTENG00024860001</name>
</gene>
<evidence type="ECO:0000256" key="13">
    <source>
        <dbReference type="ARBA" id="ARBA00023170"/>
    </source>
</evidence>
<feature type="compositionally biased region" description="Low complexity" evidence="15">
    <location>
        <begin position="677"/>
        <end position="686"/>
    </location>
</feature>
<dbReference type="PROSITE" id="PS00107">
    <property type="entry name" value="PROTEIN_KINASE_ATP"/>
    <property type="match status" value="1"/>
</dbReference>
<dbReference type="InterPro" id="IPR045860">
    <property type="entry name" value="Snake_toxin-like_sf"/>
</dbReference>
<evidence type="ECO:0000256" key="14">
    <source>
        <dbReference type="PROSITE-ProRule" id="PRU10141"/>
    </source>
</evidence>
<evidence type="ECO:0000256" key="9">
    <source>
        <dbReference type="ARBA" id="ARBA00022777"/>
    </source>
</evidence>
<dbReference type="Gene3D" id="2.10.60.10">
    <property type="entry name" value="CD59"/>
    <property type="match status" value="1"/>
</dbReference>
<dbReference type="GO" id="GO:0030509">
    <property type="term" value="P:BMP signaling pathway"/>
    <property type="evidence" value="ECO:0007669"/>
    <property type="project" value="TreeGrafter"/>
</dbReference>
<feature type="compositionally biased region" description="Polar residues" evidence="15">
    <location>
        <begin position="871"/>
        <end position="888"/>
    </location>
</feature>
<keyword evidence="5" id="KW-0808">Transferase</keyword>
<evidence type="ECO:0000256" key="11">
    <source>
        <dbReference type="ARBA" id="ARBA00022989"/>
    </source>
</evidence>
<evidence type="ECO:0000256" key="4">
    <source>
        <dbReference type="ARBA" id="ARBA00022527"/>
    </source>
</evidence>
<accession>Q4S2Z7</accession>
<feature type="transmembrane region" description="Helical" evidence="16">
    <location>
        <begin position="134"/>
        <end position="154"/>
    </location>
</feature>
<feature type="domain" description="Protein kinase" evidence="17">
    <location>
        <begin position="186"/>
        <end position="488"/>
    </location>
</feature>
<dbReference type="FunFam" id="3.30.200.20:FF:000174">
    <property type="entry name" value="Receptor protein serine/threonine kinase"/>
    <property type="match status" value="1"/>
</dbReference>
<dbReference type="FunFam" id="2.10.60.10:FF:000029">
    <property type="entry name" value="Receptor protein serine/threonine kinase"/>
    <property type="match status" value="1"/>
</dbReference>
<evidence type="ECO:0000256" key="1">
    <source>
        <dbReference type="ARBA" id="ARBA00004479"/>
    </source>
</evidence>
<organism evidence="18">
    <name type="scientific">Tetraodon nigroviridis</name>
    <name type="common">Spotted green pufferfish</name>
    <name type="synonym">Chelonodon nigroviridis</name>
    <dbReference type="NCBI Taxonomy" id="99883"/>
    <lineage>
        <taxon>Eukaryota</taxon>
        <taxon>Metazoa</taxon>
        <taxon>Chordata</taxon>
        <taxon>Craniata</taxon>
        <taxon>Vertebrata</taxon>
        <taxon>Euteleostomi</taxon>
        <taxon>Actinopterygii</taxon>
        <taxon>Neopterygii</taxon>
        <taxon>Teleostei</taxon>
        <taxon>Neoteleostei</taxon>
        <taxon>Acanthomorphata</taxon>
        <taxon>Eupercaria</taxon>
        <taxon>Tetraodontiformes</taxon>
        <taxon>Tetradontoidea</taxon>
        <taxon>Tetraodontidae</taxon>
        <taxon>Tetraodon</taxon>
    </lineage>
</organism>
<dbReference type="GO" id="GO:0043235">
    <property type="term" value="C:receptor complex"/>
    <property type="evidence" value="ECO:0007669"/>
    <property type="project" value="TreeGrafter"/>
</dbReference>
<reference evidence="18" key="1">
    <citation type="journal article" date="2004" name="Nature">
        <title>Genome duplication in the teleost fish Tetraodon nigroviridis reveals the early vertebrate proto-karyotype.</title>
        <authorList>
            <person name="Jaillon O."/>
            <person name="Aury J.-M."/>
            <person name="Brunet F."/>
            <person name="Petit J.-L."/>
            <person name="Stange-Thomann N."/>
            <person name="Mauceli E."/>
            <person name="Bouneau L."/>
            <person name="Fischer C."/>
            <person name="Ozouf-Costaz C."/>
            <person name="Bernot A."/>
            <person name="Nicaud S."/>
            <person name="Jaffe D."/>
            <person name="Fisher S."/>
            <person name="Lutfalla G."/>
            <person name="Dossat C."/>
            <person name="Segurens B."/>
            <person name="Dasilva C."/>
            <person name="Salanoubat M."/>
            <person name="Levy M."/>
            <person name="Boudet N."/>
            <person name="Castellano S."/>
            <person name="Anthouard V."/>
            <person name="Jubin C."/>
            <person name="Castelli V."/>
            <person name="Katinka M."/>
            <person name="Vacherie B."/>
            <person name="Biemont C."/>
            <person name="Skalli Z."/>
            <person name="Cattolico L."/>
            <person name="Poulain J."/>
            <person name="De Berardinis V."/>
            <person name="Cruaud C."/>
            <person name="Duprat S."/>
            <person name="Brottier P."/>
            <person name="Coutanceau J.-P."/>
            <person name="Gouzy J."/>
            <person name="Parra G."/>
            <person name="Lardier G."/>
            <person name="Chapple C."/>
            <person name="McKernan K.J."/>
            <person name="McEwan P."/>
            <person name="Bosak S."/>
            <person name="Kellis M."/>
            <person name="Volff J.-N."/>
            <person name="Guigo R."/>
            <person name="Zody M.C."/>
            <person name="Mesirov J."/>
            <person name="Lindblad-Toh K."/>
            <person name="Birren B."/>
            <person name="Nusbaum C."/>
            <person name="Kahn D."/>
            <person name="Robinson-Rechavi M."/>
            <person name="Laudet V."/>
            <person name="Schachter V."/>
            <person name="Quetier F."/>
            <person name="Saurin W."/>
            <person name="Scarpelli C."/>
            <person name="Wincker P."/>
            <person name="Lander E.S."/>
            <person name="Weissenbach J."/>
            <person name="Roest Crollius H."/>
        </authorList>
    </citation>
    <scope>NUCLEOTIDE SEQUENCE [LARGE SCALE GENOMIC DNA]</scope>
</reference>
<keyword evidence="9" id="KW-0418">Kinase</keyword>
<evidence type="ECO:0000256" key="6">
    <source>
        <dbReference type="ARBA" id="ARBA00022692"/>
    </source>
</evidence>
<dbReference type="GO" id="GO:0005886">
    <property type="term" value="C:plasma membrane"/>
    <property type="evidence" value="ECO:0007669"/>
    <property type="project" value="TreeGrafter"/>
</dbReference>
<dbReference type="PANTHER" id="PTHR23255:SF63">
    <property type="entry name" value="BONE MORPHOGENETIC PROTEIN RECEPTOR TYPE-2"/>
    <property type="match status" value="1"/>
</dbReference>
<evidence type="ECO:0000259" key="17">
    <source>
        <dbReference type="PROSITE" id="PS50011"/>
    </source>
</evidence>
<name>Q4S2Z7_TETNG</name>
<evidence type="ECO:0000256" key="10">
    <source>
        <dbReference type="ARBA" id="ARBA00022840"/>
    </source>
</evidence>
<dbReference type="CDD" id="cd23614">
    <property type="entry name" value="TFP_LU_ECD_BMPR2"/>
    <property type="match status" value="1"/>
</dbReference>
<dbReference type="Gene3D" id="3.30.200.20">
    <property type="entry name" value="Phosphorylase Kinase, domain 1"/>
    <property type="match status" value="1"/>
</dbReference>